<dbReference type="InterPro" id="IPR033456">
    <property type="entry name" value="DUF5132"/>
</dbReference>
<feature type="region of interest" description="Disordered" evidence="1">
    <location>
        <begin position="79"/>
        <end position="99"/>
    </location>
</feature>
<reference evidence="3 4" key="1">
    <citation type="submission" date="2021-08" db="EMBL/GenBank/DDBJ databases">
        <title>Draft genome sequence of Spirulina subsalsa with high tolerance to salinity and hype-accumulation of phycocyanin.</title>
        <authorList>
            <person name="Pei H."/>
            <person name="Jiang L."/>
        </authorList>
    </citation>
    <scope>NUCLEOTIDE SEQUENCE [LARGE SCALE GENOMIC DNA]</scope>
    <source>
        <strain evidence="3 4">FACHB-351</strain>
    </source>
</reference>
<name>A0ABT3L8H0_9CYAN</name>
<organism evidence="3 4">
    <name type="scientific">Spirulina subsalsa FACHB-351</name>
    <dbReference type="NCBI Taxonomy" id="234711"/>
    <lineage>
        <taxon>Bacteria</taxon>
        <taxon>Bacillati</taxon>
        <taxon>Cyanobacteriota</taxon>
        <taxon>Cyanophyceae</taxon>
        <taxon>Spirulinales</taxon>
        <taxon>Spirulinaceae</taxon>
        <taxon>Spirulina</taxon>
    </lineage>
</organism>
<protein>
    <submittedName>
        <fullName evidence="3">DUF5132 domain-containing protein</fullName>
    </submittedName>
</protein>
<evidence type="ECO:0000256" key="1">
    <source>
        <dbReference type="SAM" id="MobiDB-lite"/>
    </source>
</evidence>
<dbReference type="Pfam" id="PF17195">
    <property type="entry name" value="DUF5132"/>
    <property type="match status" value="1"/>
</dbReference>
<keyword evidence="2" id="KW-0812">Transmembrane</keyword>
<accession>A0ABT3L8H0</accession>
<evidence type="ECO:0000313" key="3">
    <source>
        <dbReference type="EMBL" id="MCW6037806.1"/>
    </source>
</evidence>
<keyword evidence="2" id="KW-0472">Membrane</keyword>
<proteinExistence type="predicted"/>
<gene>
    <name evidence="3" type="ORF">K4A83_16225</name>
</gene>
<dbReference type="RefSeq" id="WP_265265679.1">
    <property type="nucleotide sequence ID" value="NZ_JAIHOM010000090.1"/>
</dbReference>
<dbReference type="EMBL" id="JAIHOM010000090">
    <property type="protein sequence ID" value="MCW6037806.1"/>
    <property type="molecule type" value="Genomic_DNA"/>
</dbReference>
<evidence type="ECO:0000313" key="4">
    <source>
        <dbReference type="Proteomes" id="UP001526426"/>
    </source>
</evidence>
<comment type="caution">
    <text evidence="3">The sequence shown here is derived from an EMBL/GenBank/DDBJ whole genome shotgun (WGS) entry which is preliminary data.</text>
</comment>
<evidence type="ECO:0000256" key="2">
    <source>
        <dbReference type="SAM" id="Phobius"/>
    </source>
</evidence>
<feature type="transmembrane region" description="Helical" evidence="2">
    <location>
        <begin position="17"/>
        <end position="35"/>
    </location>
</feature>
<dbReference type="Proteomes" id="UP001526426">
    <property type="component" value="Unassembled WGS sequence"/>
</dbReference>
<keyword evidence="4" id="KW-1185">Reference proteome</keyword>
<keyword evidence="2" id="KW-1133">Transmembrane helix</keyword>
<sequence length="99" mass="10165">MLEQARHIYQRTSPAKAIALGIGAVILAPTVASLLKPVAKATIKTGLVLYDKTKGTIAEAGEVLGDIVAEAKAEVVAEQAQKEGQNPQLTGQASGGELS</sequence>